<comment type="caution">
    <text evidence="7">The sequence shown here is derived from an EMBL/GenBank/DDBJ whole genome shotgun (WGS) entry which is preliminary data.</text>
</comment>
<dbReference type="Gene3D" id="3.30.300.30">
    <property type="match status" value="1"/>
</dbReference>
<gene>
    <name evidence="7" type="ORF">PsYK624_131560</name>
</gene>
<dbReference type="Proteomes" id="UP000703269">
    <property type="component" value="Unassembled WGS sequence"/>
</dbReference>
<keyword evidence="2" id="KW-0436">Ligase</keyword>
<dbReference type="OrthoDB" id="10253115at2759"/>
<dbReference type="Pfam" id="PF00501">
    <property type="entry name" value="AMP-binding"/>
    <property type="match status" value="1"/>
</dbReference>
<dbReference type="Pfam" id="PF13193">
    <property type="entry name" value="AMP-binding_C"/>
    <property type="match status" value="1"/>
</dbReference>
<comment type="similarity">
    <text evidence="1">Belongs to the ATP-dependent AMP-binding enzyme family.</text>
</comment>
<dbReference type="GO" id="GO:0016874">
    <property type="term" value="F:ligase activity"/>
    <property type="evidence" value="ECO:0007669"/>
    <property type="project" value="UniProtKB-KW"/>
</dbReference>
<dbReference type="GO" id="GO:0006631">
    <property type="term" value="P:fatty acid metabolic process"/>
    <property type="evidence" value="ECO:0007669"/>
    <property type="project" value="UniProtKB-KW"/>
</dbReference>
<dbReference type="InterPro" id="IPR042099">
    <property type="entry name" value="ANL_N_sf"/>
</dbReference>
<evidence type="ECO:0000256" key="1">
    <source>
        <dbReference type="ARBA" id="ARBA00006432"/>
    </source>
</evidence>
<dbReference type="EMBL" id="BPQB01000065">
    <property type="protein sequence ID" value="GJE96947.1"/>
    <property type="molecule type" value="Genomic_DNA"/>
</dbReference>
<keyword evidence="3" id="KW-0276">Fatty acid metabolism</keyword>
<reference evidence="7 8" key="1">
    <citation type="submission" date="2021-08" db="EMBL/GenBank/DDBJ databases">
        <title>Draft Genome Sequence of Phanerochaete sordida strain YK-624.</title>
        <authorList>
            <person name="Mori T."/>
            <person name="Dohra H."/>
            <person name="Suzuki T."/>
            <person name="Kawagishi H."/>
            <person name="Hirai H."/>
        </authorList>
    </citation>
    <scope>NUCLEOTIDE SEQUENCE [LARGE SCALE GENOMIC DNA]</scope>
    <source>
        <strain evidence="7 8">YK-624</strain>
    </source>
</reference>
<dbReference type="Gene3D" id="3.40.50.12780">
    <property type="entry name" value="N-terminal domain of ligase-like"/>
    <property type="match status" value="1"/>
</dbReference>
<dbReference type="InterPro" id="IPR020845">
    <property type="entry name" value="AMP-binding_CS"/>
</dbReference>
<evidence type="ECO:0000259" key="5">
    <source>
        <dbReference type="Pfam" id="PF00501"/>
    </source>
</evidence>
<dbReference type="PANTHER" id="PTHR43859:SF4">
    <property type="entry name" value="BUTANOATE--COA LIGASE AAE1-RELATED"/>
    <property type="match status" value="1"/>
</dbReference>
<sequence length="570" mass="62116">MATTSKFHPTESSVPPAGAVNVQLKEPKGFPVHVQPLNPLSFLLRASQIYPNKLAIAHSDAKNPVFYTYGVWAQRVQNLAYALIEAGIQPGDRVAVIAPNSPAIADAHHGVIAARAIICPINTRLTAPEVAYILEHSGARLIIVDHEYKHLLPPTQARVVVCDDTGRAGDPYEEFLASGRRFSRERGWGGLEWEADENAGAALCYTSGTTGRPKGVLTTLRGSYLAAVANAYETKMTPDSVYLWILPMFHACGWTYPWAITAAFATQITLRTVNMSQIWYHFLKSGVSHYCAAPTVQISIVSAPEARKVPRPITAVIAGSAPTAQLIGDLETKGILPVHVYGLTETYGPFMKAYTQAAWAAMSLEERSRQMARQGFSFLTSEPVRVVHQAAEDASDAPLVDVPQDGRTVGEIVMRGNIAMKEYFRDADATRRAFAGGYFHSGDLAVVHPDGYVAIQDRSKDIIISGGENASSLAIEQELAAHPDVLEVTVIARAHPKWGERAMAFVILKADAAPKWKGRHAEFGDALRKHAKGRLPGFACPEWVQVVDELPKTSTGKIQKVELRKMVAKL</sequence>
<keyword evidence="4" id="KW-0443">Lipid metabolism</keyword>
<dbReference type="AlphaFoldDB" id="A0A9P3GKJ0"/>
<dbReference type="InterPro" id="IPR045851">
    <property type="entry name" value="AMP-bd_C_sf"/>
</dbReference>
<evidence type="ECO:0000259" key="6">
    <source>
        <dbReference type="Pfam" id="PF13193"/>
    </source>
</evidence>
<evidence type="ECO:0000313" key="8">
    <source>
        <dbReference type="Proteomes" id="UP000703269"/>
    </source>
</evidence>
<accession>A0A9P3GKJ0</accession>
<dbReference type="InterPro" id="IPR025110">
    <property type="entry name" value="AMP-bd_C"/>
</dbReference>
<evidence type="ECO:0000256" key="2">
    <source>
        <dbReference type="ARBA" id="ARBA00022598"/>
    </source>
</evidence>
<dbReference type="PANTHER" id="PTHR43859">
    <property type="entry name" value="ACYL-ACTIVATING ENZYME"/>
    <property type="match status" value="1"/>
</dbReference>
<dbReference type="PROSITE" id="PS00455">
    <property type="entry name" value="AMP_BINDING"/>
    <property type="match status" value="1"/>
</dbReference>
<protein>
    <submittedName>
        <fullName evidence="7">Acetyl-CoA synthetase-like protein</fullName>
    </submittedName>
</protein>
<keyword evidence="8" id="KW-1185">Reference proteome</keyword>
<feature type="domain" description="AMP-binding enzyme C-terminal" evidence="6">
    <location>
        <begin position="475"/>
        <end position="557"/>
    </location>
</feature>
<evidence type="ECO:0000256" key="4">
    <source>
        <dbReference type="ARBA" id="ARBA00023098"/>
    </source>
</evidence>
<feature type="domain" description="AMP-dependent synthetase/ligase" evidence="5">
    <location>
        <begin position="48"/>
        <end position="424"/>
    </location>
</feature>
<organism evidence="7 8">
    <name type="scientific">Phanerochaete sordida</name>
    <dbReference type="NCBI Taxonomy" id="48140"/>
    <lineage>
        <taxon>Eukaryota</taxon>
        <taxon>Fungi</taxon>
        <taxon>Dikarya</taxon>
        <taxon>Basidiomycota</taxon>
        <taxon>Agaricomycotina</taxon>
        <taxon>Agaricomycetes</taxon>
        <taxon>Polyporales</taxon>
        <taxon>Phanerochaetaceae</taxon>
        <taxon>Phanerochaete</taxon>
    </lineage>
</organism>
<evidence type="ECO:0000256" key="3">
    <source>
        <dbReference type="ARBA" id="ARBA00022832"/>
    </source>
</evidence>
<dbReference type="SUPFAM" id="SSF56801">
    <property type="entry name" value="Acetyl-CoA synthetase-like"/>
    <property type="match status" value="1"/>
</dbReference>
<dbReference type="InterPro" id="IPR000873">
    <property type="entry name" value="AMP-dep_synth/lig_dom"/>
</dbReference>
<name>A0A9P3GKJ0_9APHY</name>
<proteinExistence type="inferred from homology"/>
<evidence type="ECO:0000313" key="7">
    <source>
        <dbReference type="EMBL" id="GJE96947.1"/>
    </source>
</evidence>